<keyword evidence="3" id="KW-1185">Reference proteome</keyword>
<gene>
    <name evidence="2" type="ORF">CFN78_20195</name>
</gene>
<dbReference type="EMBL" id="NKYE01000013">
    <property type="protein sequence ID" value="OZM71468.1"/>
    <property type="molecule type" value="Genomic_DNA"/>
</dbReference>
<feature type="signal peptide" evidence="1">
    <location>
        <begin position="1"/>
        <end position="20"/>
    </location>
</feature>
<reference evidence="2 3" key="1">
    <citation type="submission" date="2017-07" db="EMBL/GenBank/DDBJ databases">
        <title>Amycolatopsis antarcticus sp. nov., isolated from the surface of an Antarcticus brown macroalga.</title>
        <authorList>
            <person name="Wang J."/>
            <person name="Leiva S."/>
            <person name="Huang J."/>
            <person name="Huang Y."/>
        </authorList>
    </citation>
    <scope>NUCLEOTIDE SEQUENCE [LARGE SCALE GENOMIC DNA]</scope>
    <source>
        <strain evidence="2 3">AU-G6</strain>
    </source>
</reference>
<evidence type="ECO:0000313" key="3">
    <source>
        <dbReference type="Proteomes" id="UP000242444"/>
    </source>
</evidence>
<comment type="caution">
    <text evidence="2">The sequence shown here is derived from an EMBL/GenBank/DDBJ whole genome shotgun (WGS) entry which is preliminary data.</text>
</comment>
<organism evidence="2 3">
    <name type="scientific">Amycolatopsis antarctica</name>
    <dbReference type="NCBI Taxonomy" id="1854586"/>
    <lineage>
        <taxon>Bacteria</taxon>
        <taxon>Bacillati</taxon>
        <taxon>Actinomycetota</taxon>
        <taxon>Actinomycetes</taxon>
        <taxon>Pseudonocardiales</taxon>
        <taxon>Pseudonocardiaceae</taxon>
        <taxon>Amycolatopsis</taxon>
    </lineage>
</organism>
<dbReference type="InParanoid" id="A0A263D011"/>
<evidence type="ECO:0008006" key="4">
    <source>
        <dbReference type="Google" id="ProtNLM"/>
    </source>
</evidence>
<feature type="chain" id="PRO_5011994865" description="SH3 domain-containing protein" evidence="1">
    <location>
        <begin position="21"/>
        <end position="106"/>
    </location>
</feature>
<name>A0A263D011_9PSEU</name>
<evidence type="ECO:0000313" key="2">
    <source>
        <dbReference type="EMBL" id="OZM71468.1"/>
    </source>
</evidence>
<accession>A0A263D011</accession>
<dbReference type="Proteomes" id="UP000242444">
    <property type="component" value="Unassembled WGS sequence"/>
</dbReference>
<sequence length="106" mass="10883">MGIGVATAATLLTMSAPAGAQTSDVQPADVHAADTLLYAGPNGASIRETASSKGKLVEHVSAGTGIRVQCRTTSSAGNYWYRIYSLPKNTYVYSGNMTSAPGIPSC</sequence>
<protein>
    <recommendedName>
        <fullName evidence="4">SH3 domain-containing protein</fullName>
    </recommendedName>
</protein>
<evidence type="ECO:0000256" key="1">
    <source>
        <dbReference type="SAM" id="SignalP"/>
    </source>
</evidence>
<proteinExistence type="predicted"/>
<keyword evidence="1" id="KW-0732">Signal</keyword>
<dbReference type="AlphaFoldDB" id="A0A263D011"/>